<dbReference type="Pfam" id="PF00932">
    <property type="entry name" value="LTD"/>
    <property type="match status" value="2"/>
</dbReference>
<proteinExistence type="predicted"/>
<dbReference type="EMBL" id="CP012898">
    <property type="protein sequence ID" value="ALJ05242.1"/>
    <property type="molecule type" value="Genomic_DNA"/>
</dbReference>
<reference evidence="4 5" key="1">
    <citation type="submission" date="2015-10" db="EMBL/GenBank/DDBJ databases">
        <authorList>
            <person name="Gilbert D.G."/>
        </authorList>
    </citation>
    <scope>NUCLEOTIDE SEQUENCE [LARGE SCALE GENOMIC DNA]</scope>
    <source>
        <strain evidence="5">HZ-22</strain>
    </source>
</reference>
<dbReference type="Pfam" id="PF18962">
    <property type="entry name" value="Por_Secre_tail"/>
    <property type="match status" value="1"/>
</dbReference>
<dbReference type="InterPro" id="IPR036415">
    <property type="entry name" value="Lamin_tail_dom_sf"/>
</dbReference>
<dbReference type="InterPro" id="IPR026444">
    <property type="entry name" value="Secre_tail"/>
</dbReference>
<sequence>MKKLYIILFFLTAYTMSAQLVLNEAAFDVAPNTTTHGGDNNEDGIRNATEDEFLEFINNSASPLDISGYTISDGTELRHTVPSSTIIPANGIFVVFGGGDLSNFNTNHPTVIAQVASSGGLGMNDTGDTMTIQNASEELVITLDGEAEQWDDSEDQSIARFPNITGDFIYHQLGNGIRHSAGELQTEFTESLSLVLNEILADPESTSGDANGDLIVDITEDEFLEFFNNSGGTIDISGYKLHDFTSFNNASGSKTPRHIFPLTSILDGQAIVVFGGGTPSEVSNFFGNAIVQTASDSSLSLGNTGDAIIITDASDNVVFIFDYESSSLDLGNDQSITRSPDITGGFSLHTTVGTGLSYSPGLKIDGTILSTKTFEQLGVSIYPNPVTNGLVYIKSKTLEEKNIELFDVNGRRVLQTKLPTSVLDVSTLKSGFYVLKISIQGLSATSKLIIN</sequence>
<dbReference type="SUPFAM" id="SSF74853">
    <property type="entry name" value="Lamin A/C globular tail domain"/>
    <property type="match status" value="2"/>
</dbReference>
<evidence type="ECO:0000256" key="2">
    <source>
        <dbReference type="SAM" id="SignalP"/>
    </source>
</evidence>
<dbReference type="STRING" id="1736674.APS56_08940"/>
<feature type="domain" description="LTD" evidence="3">
    <location>
        <begin position="186"/>
        <end position="360"/>
    </location>
</feature>
<evidence type="ECO:0000256" key="1">
    <source>
        <dbReference type="ARBA" id="ARBA00022729"/>
    </source>
</evidence>
<dbReference type="InterPro" id="IPR001322">
    <property type="entry name" value="Lamin_tail_dom"/>
</dbReference>
<dbReference type="Proteomes" id="UP000057981">
    <property type="component" value="Chromosome"/>
</dbReference>
<keyword evidence="5" id="KW-1185">Reference proteome</keyword>
<dbReference type="NCBIfam" id="TIGR04183">
    <property type="entry name" value="Por_Secre_tail"/>
    <property type="match status" value="1"/>
</dbReference>
<organism evidence="4 5">
    <name type="scientific">Pseudalgibacter alginicilyticus</name>
    <dbReference type="NCBI Taxonomy" id="1736674"/>
    <lineage>
        <taxon>Bacteria</taxon>
        <taxon>Pseudomonadati</taxon>
        <taxon>Bacteroidota</taxon>
        <taxon>Flavobacteriia</taxon>
        <taxon>Flavobacteriales</taxon>
        <taxon>Flavobacteriaceae</taxon>
        <taxon>Pseudalgibacter</taxon>
    </lineage>
</organism>
<feature type="domain" description="LTD" evidence="3">
    <location>
        <begin position="14"/>
        <end position="135"/>
    </location>
</feature>
<evidence type="ECO:0000259" key="3">
    <source>
        <dbReference type="PROSITE" id="PS51841"/>
    </source>
</evidence>
<dbReference type="KEGG" id="ahz:APS56_08940"/>
<dbReference type="OrthoDB" id="1056765at2"/>
<feature type="signal peptide" evidence="2">
    <location>
        <begin position="1"/>
        <end position="18"/>
    </location>
</feature>
<dbReference type="PATRIC" id="fig|1736674.3.peg.1826"/>
<feature type="chain" id="PRO_5006043012" description="LTD domain-containing protein" evidence="2">
    <location>
        <begin position="19"/>
        <end position="451"/>
    </location>
</feature>
<dbReference type="RefSeq" id="WP_054727328.1">
    <property type="nucleotide sequence ID" value="NZ_CP012898.1"/>
</dbReference>
<keyword evidence="1 2" id="KW-0732">Signal</keyword>
<evidence type="ECO:0000313" key="4">
    <source>
        <dbReference type="EMBL" id="ALJ05242.1"/>
    </source>
</evidence>
<accession>A0A0P0CXF5</accession>
<dbReference type="AlphaFoldDB" id="A0A0P0CXF5"/>
<dbReference type="Gene3D" id="2.60.40.1260">
    <property type="entry name" value="Lamin Tail domain"/>
    <property type="match status" value="1"/>
</dbReference>
<protein>
    <recommendedName>
        <fullName evidence="3">LTD domain-containing protein</fullName>
    </recommendedName>
</protein>
<evidence type="ECO:0000313" key="5">
    <source>
        <dbReference type="Proteomes" id="UP000057981"/>
    </source>
</evidence>
<gene>
    <name evidence="4" type="ORF">APS56_08940</name>
</gene>
<name>A0A0P0CXF5_9FLAO</name>
<dbReference type="PROSITE" id="PS51841">
    <property type="entry name" value="LTD"/>
    <property type="match status" value="2"/>
</dbReference>